<dbReference type="InterPro" id="IPR000397">
    <property type="entry name" value="Heat_shock_Hsp33"/>
</dbReference>
<dbReference type="PANTHER" id="PTHR30111">
    <property type="entry name" value="33 KDA CHAPERONIN"/>
    <property type="match status" value="1"/>
</dbReference>
<keyword evidence="8" id="KW-1185">Reference proteome</keyword>
<evidence type="ECO:0000256" key="3">
    <source>
        <dbReference type="ARBA" id="ARBA00023157"/>
    </source>
</evidence>
<dbReference type="RefSeq" id="WP_003333850.1">
    <property type="nucleotide sequence ID" value="NZ_CP007806.1"/>
</dbReference>
<dbReference type="PANTHER" id="PTHR30111:SF1">
    <property type="entry name" value="33 KDA CHAPERONIN"/>
    <property type="match status" value="1"/>
</dbReference>
<dbReference type="GO" id="GO:0044183">
    <property type="term" value="F:protein folding chaperone"/>
    <property type="evidence" value="ECO:0007669"/>
    <property type="project" value="TreeGrafter"/>
</dbReference>
<dbReference type="HAMAP" id="MF_00117">
    <property type="entry name" value="HslO"/>
    <property type="match status" value="1"/>
</dbReference>
<dbReference type="NCBIfam" id="NF001033">
    <property type="entry name" value="PRK00114.1"/>
    <property type="match status" value="1"/>
</dbReference>
<evidence type="ECO:0000256" key="4">
    <source>
        <dbReference type="ARBA" id="ARBA00023186"/>
    </source>
</evidence>
<keyword evidence="4 6" id="KW-0143">Chaperone</keyword>
<dbReference type="InterPro" id="IPR016153">
    <property type="entry name" value="Heat_shock_Hsp33_N"/>
</dbReference>
<comment type="PTM">
    <text evidence="6">Under oxidizing conditions two disulfide bonds are formed involving the reactive cysteines. Under reducing conditions zinc is bound to the reactive cysteines and the protein is inactive.</text>
</comment>
<keyword evidence="3 6" id="KW-1015">Disulfide bond</keyword>
<dbReference type="Gene3D" id="3.90.1280.10">
    <property type="entry name" value="HSP33 redox switch-like"/>
    <property type="match status" value="1"/>
</dbReference>
<protein>
    <recommendedName>
        <fullName evidence="6">33 kDa chaperonin</fullName>
    </recommendedName>
    <alternativeName>
        <fullName evidence="6">Heat shock protein 33 homolog</fullName>
        <shortName evidence="6">HSP33</shortName>
    </alternativeName>
</protein>
<dbReference type="GO" id="GO:0051082">
    <property type="term" value="F:unfolded protein binding"/>
    <property type="evidence" value="ECO:0007669"/>
    <property type="project" value="UniProtKB-UniRule"/>
</dbReference>
<evidence type="ECO:0000256" key="2">
    <source>
        <dbReference type="ARBA" id="ARBA00022833"/>
    </source>
</evidence>
<evidence type="ECO:0000313" key="7">
    <source>
        <dbReference type="EMBL" id="AIG24539.1"/>
    </source>
</evidence>
<dbReference type="Pfam" id="PF01430">
    <property type="entry name" value="HSP33"/>
    <property type="match status" value="1"/>
</dbReference>
<comment type="similarity">
    <text evidence="6">Belongs to the HSP33 family.</text>
</comment>
<accession>A0A075QY42</accession>
<feature type="disulfide bond" description="Redox-active" evidence="6">
    <location>
        <begin position="236"/>
        <end position="238"/>
    </location>
</feature>
<dbReference type="eggNOG" id="COG1281">
    <property type="taxonomic scope" value="Bacteria"/>
</dbReference>
<dbReference type="PIRSF" id="PIRSF005261">
    <property type="entry name" value="Heat_shock_Hsp33"/>
    <property type="match status" value="1"/>
</dbReference>
<reference evidence="7 8" key="1">
    <citation type="journal article" date="2011" name="J. Bacteriol.">
        <title>Genome sequence of Brevibacillus laterosporus LMG 15441, a pathogen of invertebrates.</title>
        <authorList>
            <person name="Djukic M."/>
            <person name="Poehlein A."/>
            <person name="Thurmer A."/>
            <person name="Daniel R."/>
        </authorList>
    </citation>
    <scope>NUCLEOTIDE SEQUENCE [LARGE SCALE GENOMIC DNA]</scope>
    <source>
        <strain evidence="7 8">LMG 15441</strain>
    </source>
</reference>
<dbReference type="CDD" id="cd00498">
    <property type="entry name" value="Hsp33"/>
    <property type="match status" value="1"/>
</dbReference>
<dbReference type="Proteomes" id="UP000005850">
    <property type="component" value="Chromosome"/>
</dbReference>
<organism evidence="7 8">
    <name type="scientific">Brevibacillus laterosporus LMG 15441</name>
    <dbReference type="NCBI Taxonomy" id="1042163"/>
    <lineage>
        <taxon>Bacteria</taxon>
        <taxon>Bacillati</taxon>
        <taxon>Bacillota</taxon>
        <taxon>Bacilli</taxon>
        <taxon>Bacillales</taxon>
        <taxon>Paenibacillaceae</taxon>
        <taxon>Brevibacillus</taxon>
    </lineage>
</organism>
<dbReference type="Gene3D" id="3.55.30.10">
    <property type="entry name" value="Hsp33 domain"/>
    <property type="match status" value="1"/>
</dbReference>
<dbReference type="GO" id="GO:0042026">
    <property type="term" value="P:protein refolding"/>
    <property type="evidence" value="ECO:0007669"/>
    <property type="project" value="TreeGrafter"/>
</dbReference>
<evidence type="ECO:0000256" key="6">
    <source>
        <dbReference type="HAMAP-Rule" id="MF_00117"/>
    </source>
</evidence>
<sequence>MSDYLVRATGFNGNVRAFAARTTGIVEDIRKRHGMLNTASAALGRTLTVTAMMGAMLKGDERISVKINGGGPIGSIFAEANAHGELRAYATNPQVHFELNELGKLDVRRAVGTDGFLYVTKDLGLREPYQGSVPIVSGEIGEDFSYYFVVSEQTPSAVAVGVLVNPEDHSIFGSGGFILQLLPGTPEEDIAKIEEKISKLPQVSRLIAEGITPEELIAKVLDNPTIHSKLDLTFNCGCSAEKVGNTLASLGKAELMSMQREEGGAEVHCHFCNELYQFNYDDLQEIINDLDK</sequence>
<name>A0A075QY42_BRELA</name>
<dbReference type="SUPFAM" id="SSF64397">
    <property type="entry name" value="Hsp33 domain"/>
    <property type="match status" value="1"/>
</dbReference>
<keyword evidence="1 6" id="KW-0963">Cytoplasm</keyword>
<evidence type="ECO:0000256" key="5">
    <source>
        <dbReference type="ARBA" id="ARBA00023284"/>
    </source>
</evidence>
<evidence type="ECO:0000313" key="8">
    <source>
        <dbReference type="Proteomes" id="UP000005850"/>
    </source>
</evidence>
<feature type="disulfide bond" description="Redox-active" evidence="6">
    <location>
        <begin position="269"/>
        <end position="272"/>
    </location>
</feature>
<proteinExistence type="inferred from homology"/>
<dbReference type="STRING" id="1042163.BRLA_c001240"/>
<dbReference type="GO" id="GO:0005737">
    <property type="term" value="C:cytoplasm"/>
    <property type="evidence" value="ECO:0007669"/>
    <property type="project" value="UniProtKB-SubCell"/>
</dbReference>
<dbReference type="KEGG" id="blr:BRLA_c001240"/>
<dbReference type="HOGENOM" id="CLU_054493_1_0_9"/>
<dbReference type="EMBL" id="CP007806">
    <property type="protein sequence ID" value="AIG24539.1"/>
    <property type="molecule type" value="Genomic_DNA"/>
</dbReference>
<evidence type="ECO:0000256" key="1">
    <source>
        <dbReference type="ARBA" id="ARBA00022490"/>
    </source>
</evidence>
<dbReference type="AlphaFoldDB" id="A0A075QY42"/>
<comment type="subcellular location">
    <subcellularLocation>
        <location evidence="6">Cytoplasm</location>
    </subcellularLocation>
</comment>
<keyword evidence="2 6" id="KW-0862">Zinc</keyword>
<dbReference type="SUPFAM" id="SSF118352">
    <property type="entry name" value="HSP33 redox switch-like"/>
    <property type="match status" value="1"/>
</dbReference>
<keyword evidence="5 6" id="KW-0676">Redox-active center</keyword>
<dbReference type="InterPro" id="IPR016154">
    <property type="entry name" value="Heat_shock_Hsp33_C"/>
</dbReference>
<comment type="function">
    <text evidence="6">Redox regulated molecular chaperone. Protects both thermally unfolding and oxidatively damaged proteins from irreversible aggregation. Plays an important role in the bacterial defense system toward oxidative stress.</text>
</comment>
<gene>
    <name evidence="6" type="primary">hslO</name>
    <name evidence="7" type="ORF">BRLA_c001240</name>
</gene>